<dbReference type="Gene3D" id="1.20.81.30">
    <property type="entry name" value="Type II secretion system (T2SS), domain F"/>
    <property type="match status" value="2"/>
</dbReference>
<sequence>MPSYQYEAADATGRIERGLIDADSERHARQLLRTRGLLPLAVRGVATSRNGSGRRLGAARLRDGELGSLTRQLAGLLAAGLPLETALSATLEQAERRHVAHVLAAVRADIRAGHRLCDALAAHPRDFPPIYCALIEAGEQSGELPEVMERVAAHIESRGDLRNKILTAFIYPAIVTIVAIAVVVFLLSYVVPQVVSAFVHTQQTLPLLTRAMLATSGFIRDWGLWVLLAAALLIATWRWTLRMPATRLAWHGRLLRLPMAGRFILGVNTARYAATLAILTNSGVSLLTALEAAQRTLSNDRLRNASADAIRRVREGSTLAAALQAQRVFPPLLIHMIASGERTGELPAMLDRAARTLSSELERRALTLTALLEPAMTLLMGGIVLVIVLAVMLPIIEINQLIR</sequence>
<dbReference type="EMBL" id="JAUZQE010000021">
    <property type="protein sequence ID" value="MDR4126300.1"/>
    <property type="molecule type" value="Genomic_DNA"/>
</dbReference>
<keyword evidence="4 7" id="KW-0812">Transmembrane</keyword>
<feature type="domain" description="Type II secretion system protein GspF" evidence="8">
    <location>
        <begin position="70"/>
        <end position="192"/>
    </location>
</feature>
<dbReference type="InterPro" id="IPR018076">
    <property type="entry name" value="T2SS_GspF_dom"/>
</dbReference>
<dbReference type="PANTHER" id="PTHR30012">
    <property type="entry name" value="GENERAL SECRETION PATHWAY PROTEIN"/>
    <property type="match status" value="1"/>
</dbReference>
<comment type="caution">
    <text evidence="9">The sequence shown here is derived from an EMBL/GenBank/DDBJ whole genome shotgun (WGS) entry which is preliminary data.</text>
</comment>
<dbReference type="NCBIfam" id="TIGR02120">
    <property type="entry name" value="GspF"/>
    <property type="match status" value="1"/>
</dbReference>
<dbReference type="Proteomes" id="UP001232156">
    <property type="component" value="Unassembled WGS sequence"/>
</dbReference>
<keyword evidence="10" id="KW-1185">Reference proteome</keyword>
<name>A0ABU1D7D8_9BURK</name>
<proteinExistence type="inferred from homology"/>
<dbReference type="InterPro" id="IPR003004">
    <property type="entry name" value="GspF/PilC"/>
</dbReference>
<gene>
    <name evidence="9" type="primary">gspF</name>
    <name evidence="9" type="ORF">Q8947_09935</name>
</gene>
<evidence type="ECO:0000256" key="7">
    <source>
        <dbReference type="SAM" id="Phobius"/>
    </source>
</evidence>
<organism evidence="9 10">
    <name type="scientific">Yanghanlia caeni</name>
    <dbReference type="NCBI Taxonomy" id="3064283"/>
    <lineage>
        <taxon>Bacteria</taxon>
        <taxon>Pseudomonadati</taxon>
        <taxon>Pseudomonadota</taxon>
        <taxon>Betaproteobacteria</taxon>
        <taxon>Burkholderiales</taxon>
        <taxon>Alcaligenaceae</taxon>
        <taxon>Yanghanlia</taxon>
    </lineage>
</organism>
<keyword evidence="6 7" id="KW-0472">Membrane</keyword>
<dbReference type="InterPro" id="IPR042094">
    <property type="entry name" value="T2SS_GspF_sf"/>
</dbReference>
<dbReference type="PRINTS" id="PR00812">
    <property type="entry name" value="BCTERIALGSPF"/>
</dbReference>
<evidence type="ECO:0000256" key="5">
    <source>
        <dbReference type="ARBA" id="ARBA00022989"/>
    </source>
</evidence>
<dbReference type="PANTHER" id="PTHR30012:SF0">
    <property type="entry name" value="TYPE II SECRETION SYSTEM PROTEIN F-RELATED"/>
    <property type="match status" value="1"/>
</dbReference>
<feature type="transmembrane region" description="Helical" evidence="7">
    <location>
        <begin position="375"/>
        <end position="396"/>
    </location>
</feature>
<keyword evidence="5 7" id="KW-1133">Transmembrane helix</keyword>
<dbReference type="InterPro" id="IPR011850">
    <property type="entry name" value="T2SS_GspF"/>
</dbReference>
<keyword evidence="3" id="KW-1003">Cell membrane</keyword>
<protein>
    <submittedName>
        <fullName evidence="9">Type II secretion system inner membrane protein GspF</fullName>
    </submittedName>
</protein>
<evidence type="ECO:0000313" key="9">
    <source>
        <dbReference type="EMBL" id="MDR4126300.1"/>
    </source>
</evidence>
<dbReference type="RefSeq" id="WP_165279746.1">
    <property type="nucleotide sequence ID" value="NZ_JAUZQE010000021.1"/>
</dbReference>
<feature type="transmembrane region" description="Helical" evidence="7">
    <location>
        <begin position="222"/>
        <end position="241"/>
    </location>
</feature>
<evidence type="ECO:0000256" key="3">
    <source>
        <dbReference type="ARBA" id="ARBA00022475"/>
    </source>
</evidence>
<evidence type="ECO:0000256" key="1">
    <source>
        <dbReference type="ARBA" id="ARBA00004651"/>
    </source>
</evidence>
<evidence type="ECO:0000256" key="4">
    <source>
        <dbReference type="ARBA" id="ARBA00022692"/>
    </source>
</evidence>
<feature type="transmembrane region" description="Helical" evidence="7">
    <location>
        <begin position="168"/>
        <end position="191"/>
    </location>
</feature>
<evidence type="ECO:0000259" key="8">
    <source>
        <dbReference type="Pfam" id="PF00482"/>
    </source>
</evidence>
<reference evidence="9 10" key="1">
    <citation type="submission" date="2023-08" db="EMBL/GenBank/DDBJ databases">
        <title>Alcaligenaceae gen. nov., a novel taxon isolated from the sludge of Yixing Pesticide Factory.</title>
        <authorList>
            <person name="Ruan L."/>
        </authorList>
    </citation>
    <scope>NUCLEOTIDE SEQUENCE [LARGE SCALE GENOMIC DNA]</scope>
    <source>
        <strain evidence="9 10">LG-2</strain>
    </source>
</reference>
<evidence type="ECO:0000256" key="6">
    <source>
        <dbReference type="ARBA" id="ARBA00023136"/>
    </source>
</evidence>
<evidence type="ECO:0000313" key="10">
    <source>
        <dbReference type="Proteomes" id="UP001232156"/>
    </source>
</evidence>
<dbReference type="Pfam" id="PF00482">
    <property type="entry name" value="T2SSF"/>
    <property type="match status" value="2"/>
</dbReference>
<comment type="subcellular location">
    <subcellularLocation>
        <location evidence="1">Cell membrane</location>
        <topology evidence="1">Multi-pass membrane protein</topology>
    </subcellularLocation>
</comment>
<comment type="similarity">
    <text evidence="2">Belongs to the GSP F family.</text>
</comment>
<accession>A0ABU1D7D8</accession>
<feature type="domain" description="Type II secretion system protein GspF" evidence="8">
    <location>
        <begin position="273"/>
        <end position="394"/>
    </location>
</feature>
<evidence type="ECO:0000256" key="2">
    <source>
        <dbReference type="ARBA" id="ARBA00005745"/>
    </source>
</evidence>